<organism evidence="2 3">
    <name type="scientific">Sorangium atrum</name>
    <dbReference type="NCBI Taxonomy" id="2995308"/>
    <lineage>
        <taxon>Bacteria</taxon>
        <taxon>Pseudomonadati</taxon>
        <taxon>Myxococcota</taxon>
        <taxon>Polyangia</taxon>
        <taxon>Polyangiales</taxon>
        <taxon>Polyangiaceae</taxon>
        <taxon>Sorangium</taxon>
    </lineage>
</organism>
<dbReference type="Proteomes" id="UP001217485">
    <property type="component" value="Unassembled WGS sequence"/>
</dbReference>
<feature type="compositionally biased region" description="Basic residues" evidence="1">
    <location>
        <begin position="158"/>
        <end position="172"/>
    </location>
</feature>
<sequence length="180" mass="19758">MRLIKSMASWLLGYVDPREPLGSSLINALSRLPIHLAADAVCLRRNADSGALEVLLTRRGASAAGPGEWCCPGSVLSPGEQPEHVLHRVGMTISDFTFVGDYFSAATRGWMLSRVHQAKLAEVPATGTWWPVEQLPNNLVPKHRELVIPMAVKAFHAQRAKRSQAQRTKRSQKVTSAQLT</sequence>
<accession>A0ABT5C3R5</accession>
<keyword evidence="3" id="KW-1185">Reference proteome</keyword>
<comment type="caution">
    <text evidence="2">The sequence shown here is derived from an EMBL/GenBank/DDBJ whole genome shotgun (WGS) entry which is preliminary data.</text>
</comment>
<dbReference type="SUPFAM" id="SSF55811">
    <property type="entry name" value="Nudix"/>
    <property type="match status" value="1"/>
</dbReference>
<name>A0ABT5C3R5_9BACT</name>
<dbReference type="Gene3D" id="3.90.79.10">
    <property type="entry name" value="Nucleoside Triphosphate Pyrophosphohydrolase"/>
    <property type="match status" value="1"/>
</dbReference>
<evidence type="ECO:0008006" key="4">
    <source>
        <dbReference type="Google" id="ProtNLM"/>
    </source>
</evidence>
<feature type="region of interest" description="Disordered" evidence="1">
    <location>
        <begin position="158"/>
        <end position="180"/>
    </location>
</feature>
<proteinExistence type="predicted"/>
<evidence type="ECO:0000313" key="3">
    <source>
        <dbReference type="Proteomes" id="UP001217485"/>
    </source>
</evidence>
<reference evidence="2 3" key="1">
    <citation type="submission" date="2023-01" db="EMBL/GenBank/DDBJ databases">
        <title>Minimal conservation of predation-associated metabolite biosynthetic gene clusters underscores biosynthetic potential of Myxococcota including descriptions for ten novel species: Archangium lansinium sp. nov., Myxococcus landrumus sp. nov., Nannocystis bai.</title>
        <authorList>
            <person name="Ahearne A."/>
            <person name="Stevens C."/>
            <person name="Dowd S."/>
        </authorList>
    </citation>
    <scope>NUCLEOTIDE SEQUENCE [LARGE SCALE GENOMIC DNA]</scope>
    <source>
        <strain evidence="2 3">WIWO2</strain>
    </source>
</reference>
<evidence type="ECO:0000313" key="2">
    <source>
        <dbReference type="EMBL" id="MDC0681056.1"/>
    </source>
</evidence>
<dbReference type="RefSeq" id="WP_272098107.1">
    <property type="nucleotide sequence ID" value="NZ_JAQNDK010000003.1"/>
</dbReference>
<dbReference type="InterPro" id="IPR015797">
    <property type="entry name" value="NUDIX_hydrolase-like_dom_sf"/>
</dbReference>
<protein>
    <recommendedName>
        <fullName evidence="4">NUDIX hydrolase</fullName>
    </recommendedName>
</protein>
<evidence type="ECO:0000256" key="1">
    <source>
        <dbReference type="SAM" id="MobiDB-lite"/>
    </source>
</evidence>
<gene>
    <name evidence="2" type="ORF">POL72_25180</name>
</gene>
<dbReference type="EMBL" id="JAQNDK010000003">
    <property type="protein sequence ID" value="MDC0681056.1"/>
    <property type="molecule type" value="Genomic_DNA"/>
</dbReference>